<dbReference type="InterPro" id="IPR009081">
    <property type="entry name" value="PP-bd_ACP"/>
</dbReference>
<feature type="compositionally biased region" description="Polar residues" evidence="6">
    <location>
        <begin position="1602"/>
        <end position="1616"/>
    </location>
</feature>
<dbReference type="EMBL" id="JAGPNK010000025">
    <property type="protein sequence ID" value="KAH7304207.1"/>
    <property type="molecule type" value="Genomic_DNA"/>
</dbReference>
<dbReference type="SUPFAM" id="SSF53901">
    <property type="entry name" value="Thiolase-like"/>
    <property type="match status" value="1"/>
</dbReference>
<comment type="caution">
    <text evidence="10">The sequence shown here is derived from an EMBL/GenBank/DDBJ whole genome shotgun (WGS) entry which is preliminary data.</text>
</comment>
<dbReference type="Gene3D" id="3.40.47.10">
    <property type="match status" value="1"/>
</dbReference>
<evidence type="ECO:0000256" key="2">
    <source>
        <dbReference type="ARBA" id="ARBA00022553"/>
    </source>
</evidence>
<dbReference type="InterPro" id="IPR050091">
    <property type="entry name" value="PKS_NRPS_Biosynth_Enz"/>
</dbReference>
<dbReference type="SMART" id="SM00827">
    <property type="entry name" value="PKS_AT"/>
    <property type="match status" value="1"/>
</dbReference>
<dbReference type="InterPro" id="IPR049551">
    <property type="entry name" value="PKS_DH_C"/>
</dbReference>
<keyword evidence="11" id="KW-1185">Reference proteome</keyword>
<dbReference type="SUPFAM" id="SSF47336">
    <property type="entry name" value="ACP-like"/>
    <property type="match status" value="1"/>
</dbReference>
<feature type="compositionally biased region" description="Low complexity" evidence="6">
    <location>
        <begin position="1494"/>
        <end position="1506"/>
    </location>
</feature>
<dbReference type="PROSITE" id="PS50075">
    <property type="entry name" value="CARRIER"/>
    <property type="match status" value="2"/>
</dbReference>
<sequence>MVYDTHNPAHHVTETSGVCTGVVPALLAASFTSYTTPTFLHYALEGFRLVFWVSIRDALWCKGLLNASWRDAPWVLSAFGLLREEMEVKLTNLAKSPEPTPDAHPHISAIFDDTVLSINGPWPILEELKTSLSSSTVQFRVAHIHGYYHGGSKMDFVLNQVLNDMKERNISFITWDMMKAAWRSSSTGCLLTERSIEKSLVETALSGILVDVCDWKKTREELSNSIASTLDVDPNMQLRVICMGSGSHQLVRPSVPSHSRLSVVGQFSDAVVDTFLDAVAIVGLSVNYPSGNGKDEFWETLKAGVSHDSEIPASRFDLSQYDGTNASKKRKLTTRYGNFLENPFEFDAAFFNISPREARSMDPQQRLVMQAALDALEDSGYAPNSTPSFQNDSMGVYIGVATGDYVDNLRDEIDVYYSPGTLRAFLSGRISYAFGWHGPSMVLDTACSGSLVALHQACKALNTGDCTTALAGGVNVVSSPDMYLGLSRAHFLSSTGQCKPFDEGADGYCRAEGCGIVVLKKLSQAVAENDQIYGVIRGIGVNQCGTAKSITHPHSNTQAALFRQVLKTSKVDANSINLVEAHGTGTQAGDYAEISSLTSVFGHRASDNPLTVSSVKGSIGHAEAASGLAGLVKLLLMIQEKKILPQASFRTLNPRLSAVPEHNFVIPTKLADWKPYEQGLPRRAFLENFGAAGSNAALVLEEYLGPSRNRPSAARFSSKRSCHVLNLSAKTEQALETLRSSYLALITDHPETSLEDICYTATARRLHHSVYRLSASASNLTELSKSLREAPIHRKSSDKADTSPTTFIFSGQGGAYPGMGAELLSTSPVFRAAVDECDAILSQAGFRAVQPYLKGIPQETDDVNVAVTLTQCAIFVLEYALAKLWMSFGVVPEIVIGHSIGEYAAWTIAGSIDLKDALLLLARRAQLLIDNCPPNMTGMATCKNSASDLQELAVREPKKFAGLQIACLNSPEDVVIAGPTESLASFLTFAKEAGIKAKQLPVPYGFHSAALDPILEELQRHASSLVIRRPTCRVASSLLGRLVGEDEDIKGDYFVRHTREPVRFSEAMHDLMKTLAPSGGLVMLEVGPSPSTHPMVKNILKDSSYTFAASLKPTEQAWVSLVGSLRTLFLERFPIQWRSVYDGTSAKFYRDAPKYPLAMKEYLITYQERRGVLEPGASDPPERSLQFVSSTYQSPSEDSRKFSTPVSCIDPLIKSHAVGGVPLCPASVYMEIVLESVALSSAPGADQDRYILEDMVFEAPLVSKEGTGANNKDVETLLNFKGHNITRFTCSSQGQLHCSGFVSDKSSLDIPELFARRAAFIARQKATLQTKGFESESELFTTKTIYQAIFPRVVAYGEPFLTIKQLVVSPSGLEGSATFRLPSTNTETYVCHPSFVDTLLHAAGFIANMYVPSQTACICVQLERAIIPPTSSLDGQTLQLYCSLIDVGHSIVADAYAMDLNSNVIASVEGMSFKKIPLKSFSAHLSRLVSSPVSERVPPSKPKVVPTGVSRERVGRRPDPKPANASGALETKMREIVSEACGAEKDAKVESTLEELGVDSLMFIEIIDGIRNRFPDAELDESVIRSCITLGDLVQAAIRSLGQESSSGSNVSTPELTSRDSSSHQRRSSPTTPVSTEIVDQGSDMVSLFQEVCGLTMTDDVKGHSLATLGVDSLLSIELSHALRSRHGFVVEDSEGNLADLTFHKLEALFHDKVRRRVDIPVQDTSTQPVRSSPPKDVGLMKLIQSQSRGPPTRKVCLFHDGSGVITHYARIRQTSHTLYGIASPYSSGPDSGIETLEDLATFYIEHSGLADDDNMILAGTLMAAC</sequence>
<dbReference type="Gene3D" id="3.10.129.110">
    <property type="entry name" value="Polyketide synthase dehydratase"/>
    <property type="match status" value="1"/>
</dbReference>
<feature type="region of interest" description="N-terminal hotdog fold" evidence="5">
    <location>
        <begin position="1185"/>
        <end position="1309"/>
    </location>
</feature>
<dbReference type="OrthoDB" id="329835at2759"/>
<feature type="region of interest" description="Disordered" evidence="6">
    <location>
        <begin position="1602"/>
        <end position="1637"/>
    </location>
</feature>
<dbReference type="Pfam" id="PF14765">
    <property type="entry name" value="PS-DH"/>
    <property type="match status" value="1"/>
</dbReference>
<dbReference type="InterPro" id="IPR001227">
    <property type="entry name" value="Ac_transferase_dom_sf"/>
</dbReference>
<dbReference type="SUPFAM" id="SSF52151">
    <property type="entry name" value="FabD/lysophospholipase-like"/>
    <property type="match status" value="1"/>
</dbReference>
<evidence type="ECO:0000256" key="6">
    <source>
        <dbReference type="SAM" id="MobiDB-lite"/>
    </source>
</evidence>
<evidence type="ECO:0000256" key="3">
    <source>
        <dbReference type="ARBA" id="ARBA00022679"/>
    </source>
</evidence>
<dbReference type="PROSITE" id="PS00012">
    <property type="entry name" value="PHOSPHOPANTETHEINE"/>
    <property type="match status" value="2"/>
</dbReference>
<dbReference type="CDD" id="cd00833">
    <property type="entry name" value="PKS"/>
    <property type="match status" value="1"/>
</dbReference>
<protein>
    <submittedName>
        <fullName evidence="10">Beta-ketoacyl synthase</fullName>
    </submittedName>
</protein>
<evidence type="ECO:0000259" key="9">
    <source>
        <dbReference type="PROSITE" id="PS52019"/>
    </source>
</evidence>
<dbReference type="InterPro" id="IPR020841">
    <property type="entry name" value="PKS_Beta-ketoAc_synthase_dom"/>
</dbReference>
<dbReference type="InterPro" id="IPR016039">
    <property type="entry name" value="Thiolase-like"/>
</dbReference>
<dbReference type="Pfam" id="PF16073">
    <property type="entry name" value="SAT"/>
    <property type="match status" value="1"/>
</dbReference>
<evidence type="ECO:0000259" key="7">
    <source>
        <dbReference type="PROSITE" id="PS50075"/>
    </source>
</evidence>
<accession>A0A8K0SCA1</accession>
<dbReference type="PANTHER" id="PTHR43775">
    <property type="entry name" value="FATTY ACID SYNTHASE"/>
    <property type="match status" value="1"/>
</dbReference>
<feature type="domain" description="Carrier" evidence="7">
    <location>
        <begin position="1636"/>
        <end position="1714"/>
    </location>
</feature>
<dbReference type="Gene3D" id="3.30.70.3290">
    <property type="match status" value="1"/>
</dbReference>
<evidence type="ECO:0000313" key="11">
    <source>
        <dbReference type="Proteomes" id="UP000813444"/>
    </source>
</evidence>
<proteinExistence type="predicted"/>
<dbReference type="PROSITE" id="PS52019">
    <property type="entry name" value="PKS_MFAS_DH"/>
    <property type="match status" value="1"/>
</dbReference>
<dbReference type="InterPro" id="IPR036736">
    <property type="entry name" value="ACP-like_sf"/>
</dbReference>
<dbReference type="InterPro" id="IPR014031">
    <property type="entry name" value="Ketoacyl_synth_C"/>
</dbReference>
<dbReference type="InterPro" id="IPR042104">
    <property type="entry name" value="PKS_dehydratase_sf"/>
</dbReference>
<keyword evidence="1" id="KW-0596">Phosphopantetheine</keyword>
<feature type="domain" description="Ketosynthase family 3 (KS3)" evidence="8">
    <location>
        <begin position="276"/>
        <end position="702"/>
    </location>
</feature>
<evidence type="ECO:0000256" key="1">
    <source>
        <dbReference type="ARBA" id="ARBA00022450"/>
    </source>
</evidence>
<dbReference type="InterPro" id="IPR049552">
    <property type="entry name" value="PKS_DH_N"/>
</dbReference>
<dbReference type="GO" id="GO:0044550">
    <property type="term" value="P:secondary metabolite biosynthetic process"/>
    <property type="evidence" value="ECO:0007669"/>
    <property type="project" value="TreeGrafter"/>
</dbReference>
<dbReference type="Pfam" id="PF00109">
    <property type="entry name" value="ketoacyl-synt"/>
    <property type="match status" value="1"/>
</dbReference>
<dbReference type="GO" id="GO:0004312">
    <property type="term" value="F:fatty acid synthase activity"/>
    <property type="evidence" value="ECO:0007669"/>
    <property type="project" value="TreeGrafter"/>
</dbReference>
<dbReference type="GO" id="GO:0006633">
    <property type="term" value="P:fatty acid biosynthetic process"/>
    <property type="evidence" value="ECO:0007669"/>
    <property type="project" value="TreeGrafter"/>
</dbReference>
<feature type="active site" description="Proton donor; for dehydratase activity" evidence="5">
    <location>
        <position position="1397"/>
    </location>
</feature>
<dbReference type="NCBIfam" id="TIGR04532">
    <property type="entry name" value="PT_fungal_PKS"/>
    <property type="match status" value="1"/>
</dbReference>
<dbReference type="Gene3D" id="1.10.1200.10">
    <property type="entry name" value="ACP-like"/>
    <property type="match status" value="2"/>
</dbReference>
<organism evidence="10 11">
    <name type="scientific">Stachybotrys elegans</name>
    <dbReference type="NCBI Taxonomy" id="80388"/>
    <lineage>
        <taxon>Eukaryota</taxon>
        <taxon>Fungi</taxon>
        <taxon>Dikarya</taxon>
        <taxon>Ascomycota</taxon>
        <taxon>Pezizomycotina</taxon>
        <taxon>Sordariomycetes</taxon>
        <taxon>Hypocreomycetidae</taxon>
        <taxon>Hypocreales</taxon>
        <taxon>Stachybotryaceae</taxon>
        <taxon>Stachybotrys</taxon>
    </lineage>
</organism>
<keyword evidence="4" id="KW-0511">Multifunctional enzyme</keyword>
<evidence type="ECO:0000313" key="10">
    <source>
        <dbReference type="EMBL" id="KAH7304207.1"/>
    </source>
</evidence>
<dbReference type="Gene3D" id="3.40.366.10">
    <property type="entry name" value="Malonyl-Coenzyme A Acyl Carrier Protein, domain 2"/>
    <property type="match status" value="2"/>
</dbReference>
<dbReference type="InterPro" id="IPR006162">
    <property type="entry name" value="Ppantetheine_attach_site"/>
</dbReference>
<dbReference type="Pfam" id="PF21089">
    <property type="entry name" value="PKS_DH_N"/>
    <property type="match status" value="1"/>
</dbReference>
<dbReference type="InterPro" id="IPR014030">
    <property type="entry name" value="Ketoacyl_synth_N"/>
</dbReference>
<dbReference type="Pfam" id="PF22621">
    <property type="entry name" value="CurL-like_PKS_C"/>
    <property type="match status" value="1"/>
</dbReference>
<feature type="region of interest" description="C-terminal hotdog fold" evidence="5">
    <location>
        <begin position="1337"/>
        <end position="1482"/>
    </location>
</feature>
<dbReference type="InterPro" id="IPR016036">
    <property type="entry name" value="Malonyl_transacylase_ACP-bd"/>
</dbReference>
<feature type="domain" description="PKS/mFAS DH" evidence="9">
    <location>
        <begin position="1185"/>
        <end position="1482"/>
    </location>
</feature>
<feature type="domain" description="Carrier" evidence="7">
    <location>
        <begin position="1524"/>
        <end position="1601"/>
    </location>
</feature>
<gene>
    <name evidence="10" type="ORF">B0I35DRAFT_363759</name>
</gene>
<feature type="compositionally biased region" description="Basic and acidic residues" evidence="6">
    <location>
        <begin position="1510"/>
        <end position="1520"/>
    </location>
</feature>
<feature type="region of interest" description="Disordered" evidence="6">
    <location>
        <begin position="1494"/>
        <end position="1528"/>
    </location>
</feature>
<name>A0A8K0SCA1_9HYPO</name>
<evidence type="ECO:0000256" key="5">
    <source>
        <dbReference type="PROSITE-ProRule" id="PRU01363"/>
    </source>
</evidence>
<keyword evidence="3" id="KW-0808">Transferase</keyword>
<keyword evidence="2" id="KW-0597">Phosphoprotein</keyword>
<dbReference type="InterPro" id="IPR049900">
    <property type="entry name" value="PKS_mFAS_DH"/>
</dbReference>
<dbReference type="Pfam" id="PF00550">
    <property type="entry name" value="PP-binding"/>
    <property type="match status" value="1"/>
</dbReference>
<dbReference type="PROSITE" id="PS52004">
    <property type="entry name" value="KS3_2"/>
    <property type="match status" value="1"/>
</dbReference>
<dbReference type="InterPro" id="IPR014043">
    <property type="entry name" value="Acyl_transferase_dom"/>
</dbReference>
<dbReference type="SMART" id="SM00825">
    <property type="entry name" value="PKS_KS"/>
    <property type="match status" value="1"/>
</dbReference>
<dbReference type="Pfam" id="PF00698">
    <property type="entry name" value="Acyl_transf_1"/>
    <property type="match status" value="1"/>
</dbReference>
<dbReference type="InterPro" id="IPR032088">
    <property type="entry name" value="SAT"/>
</dbReference>
<dbReference type="SUPFAM" id="SSF55048">
    <property type="entry name" value="Probable ACP-binding domain of malonyl-CoA ACP transacylase"/>
    <property type="match status" value="1"/>
</dbReference>
<dbReference type="PANTHER" id="PTHR43775:SF21">
    <property type="entry name" value="NON-REDUCING POLYKETIDE SYNTHASE AUSA-RELATED"/>
    <property type="match status" value="1"/>
</dbReference>
<evidence type="ECO:0000259" key="8">
    <source>
        <dbReference type="PROSITE" id="PS52004"/>
    </source>
</evidence>
<evidence type="ECO:0000256" key="4">
    <source>
        <dbReference type="ARBA" id="ARBA00023268"/>
    </source>
</evidence>
<reference evidence="10" key="1">
    <citation type="journal article" date="2021" name="Nat. Commun.">
        <title>Genetic determinants of endophytism in the Arabidopsis root mycobiome.</title>
        <authorList>
            <person name="Mesny F."/>
            <person name="Miyauchi S."/>
            <person name="Thiergart T."/>
            <person name="Pickel B."/>
            <person name="Atanasova L."/>
            <person name="Karlsson M."/>
            <person name="Huettel B."/>
            <person name="Barry K.W."/>
            <person name="Haridas S."/>
            <person name="Chen C."/>
            <person name="Bauer D."/>
            <person name="Andreopoulos W."/>
            <person name="Pangilinan J."/>
            <person name="LaButti K."/>
            <person name="Riley R."/>
            <person name="Lipzen A."/>
            <person name="Clum A."/>
            <person name="Drula E."/>
            <person name="Henrissat B."/>
            <person name="Kohler A."/>
            <person name="Grigoriev I.V."/>
            <person name="Martin F.M."/>
            <person name="Hacquard S."/>
        </authorList>
    </citation>
    <scope>NUCLEOTIDE SEQUENCE</scope>
    <source>
        <strain evidence="10">MPI-CAGE-CH-0235</strain>
    </source>
</reference>
<dbReference type="InterPro" id="IPR030918">
    <property type="entry name" value="PT_fungal_PKS"/>
</dbReference>
<dbReference type="Gene3D" id="3.30.70.250">
    <property type="entry name" value="Malonyl-CoA ACP transacylase, ACP-binding"/>
    <property type="match status" value="1"/>
</dbReference>
<dbReference type="Proteomes" id="UP000813444">
    <property type="component" value="Unassembled WGS sequence"/>
</dbReference>
<dbReference type="Pfam" id="PF02801">
    <property type="entry name" value="Ketoacyl-synt_C"/>
    <property type="match status" value="1"/>
</dbReference>
<feature type="active site" description="Proton acceptor; for dehydratase activity" evidence="5">
    <location>
        <position position="1216"/>
    </location>
</feature>
<dbReference type="InterPro" id="IPR016035">
    <property type="entry name" value="Acyl_Trfase/lysoPLipase"/>
</dbReference>